<sequence>MNRNTAKAINWLLEAGDPGVRYLALRDLIDADVKDLNEAGKQAHQSGPIARVLSEMHSQGYWVSPGAGYYPKYTGTVWSVVLLAQLGAVSGLDERISTACSYVLDHALTEGGRFTVNGLASGTADCLQGNLCAAMLDLGCRDTRLDEAFEWMARSVTGEGVAPMSDKKASLRYYAGKCGPGFACGSNNKLPCAWGAVKVMLAFGKLPEAKKTPLINEAITAGTAFLFSTEPASAAYPCGYNDKPSGNWWKFGFPVFYVTDLLQLAESLVGLGYGDDPRLEKTMRLITEKQDDQGRWAMEYDYNGKTCVDFGVKKQPDKWVTLRALRVLQALSGRADHH</sequence>
<keyword evidence="2" id="KW-1185">Reference proteome</keyword>
<dbReference type="EMBL" id="CP146612">
    <property type="protein sequence ID" value="WWX25540.1"/>
    <property type="molecule type" value="Genomic_DNA"/>
</dbReference>
<dbReference type="RefSeq" id="WP_338737794.1">
    <property type="nucleotide sequence ID" value="NZ_CP146612.1"/>
</dbReference>
<reference evidence="1 2" key="1">
    <citation type="submission" date="2024-03" db="EMBL/GenBank/DDBJ databases">
        <title>A Dehalogenimonas Isolated from Estuarine Sediments Dihaloeliminates Chlorinated Alkanes.</title>
        <authorList>
            <person name="Yang Y."/>
            <person name="Wang H."/>
        </authorList>
    </citation>
    <scope>NUCLEOTIDE SEQUENCE [LARGE SCALE GENOMIC DNA]</scope>
    <source>
        <strain evidence="1 2">W</strain>
    </source>
</reference>
<protein>
    <submittedName>
        <fullName evidence="1">Nitrogen fixation protein NifH</fullName>
    </submittedName>
</protein>
<gene>
    <name evidence="1" type="ORF">V8247_00800</name>
</gene>
<evidence type="ECO:0000313" key="2">
    <source>
        <dbReference type="Proteomes" id="UP001375370"/>
    </source>
</evidence>
<evidence type="ECO:0000313" key="1">
    <source>
        <dbReference type="EMBL" id="WWX25540.1"/>
    </source>
</evidence>
<dbReference type="InterPro" id="IPR008930">
    <property type="entry name" value="Terpenoid_cyclase/PrenylTrfase"/>
</dbReference>
<organism evidence="1 2">
    <name type="scientific">Candidatus Dehalogenimonas loeffleri</name>
    <dbReference type="NCBI Taxonomy" id="3127115"/>
    <lineage>
        <taxon>Bacteria</taxon>
        <taxon>Bacillati</taxon>
        <taxon>Chloroflexota</taxon>
        <taxon>Dehalococcoidia</taxon>
        <taxon>Dehalococcoidales</taxon>
        <taxon>Dehalococcoidaceae</taxon>
        <taxon>Dehalogenimonas</taxon>
    </lineage>
</organism>
<proteinExistence type="predicted"/>
<name>A0ABZ2J3Q8_9CHLR</name>
<accession>A0ABZ2J3Q8</accession>
<dbReference type="SUPFAM" id="SSF48239">
    <property type="entry name" value="Terpenoid cyclases/Protein prenyltransferases"/>
    <property type="match status" value="1"/>
</dbReference>
<dbReference type="Proteomes" id="UP001375370">
    <property type="component" value="Chromosome"/>
</dbReference>